<evidence type="ECO:0000259" key="6">
    <source>
        <dbReference type="Pfam" id="PF01103"/>
    </source>
</evidence>
<evidence type="ECO:0000256" key="3">
    <source>
        <dbReference type="ARBA" id="ARBA00022801"/>
    </source>
</evidence>
<dbReference type="PROSITE" id="PS51257">
    <property type="entry name" value="PROKAR_LIPOPROTEIN"/>
    <property type="match status" value="1"/>
</dbReference>
<feature type="domain" description="Calcineurin-like phosphoesterase" evidence="5">
    <location>
        <begin position="46"/>
        <end position="247"/>
    </location>
</feature>
<reference evidence="7 8" key="1">
    <citation type="submission" date="2019-06" db="EMBL/GenBank/DDBJ databases">
        <title>Flavibacter putida gen. nov., sp. nov., a novel marine bacterium of the family Flavobacteriaceae isolated from coastal seawater.</title>
        <authorList>
            <person name="Feng X."/>
        </authorList>
    </citation>
    <scope>NUCLEOTIDE SEQUENCE [LARGE SCALE GENOMIC DNA]</scope>
    <source>
        <strain evidence="7 8">PLHSN227</strain>
    </source>
</reference>
<accession>A0A507ZNS3</accession>
<keyword evidence="2" id="KW-0732">Signal</keyword>
<evidence type="ECO:0000256" key="1">
    <source>
        <dbReference type="ARBA" id="ARBA00004370"/>
    </source>
</evidence>
<comment type="caution">
    <text evidence="7">The sequence shown here is derived from an EMBL/GenBank/DDBJ whole genome shotgun (WGS) entry which is preliminary data.</text>
</comment>
<proteinExistence type="predicted"/>
<gene>
    <name evidence="7" type="ORF">FKR84_05680</name>
</gene>
<dbReference type="InterPro" id="IPR051558">
    <property type="entry name" value="Metallophosphoesterase_PAP"/>
</dbReference>
<dbReference type="PANTHER" id="PTHR10161:SF14">
    <property type="entry name" value="TARTRATE-RESISTANT ACID PHOSPHATASE TYPE 5"/>
    <property type="match status" value="1"/>
</dbReference>
<evidence type="ECO:0000313" key="8">
    <source>
        <dbReference type="Proteomes" id="UP000317169"/>
    </source>
</evidence>
<dbReference type="PANTHER" id="PTHR10161">
    <property type="entry name" value="TARTRATE-RESISTANT ACID PHOSPHATASE TYPE 5"/>
    <property type="match status" value="1"/>
</dbReference>
<dbReference type="GO" id="GO:0016787">
    <property type="term" value="F:hydrolase activity"/>
    <property type="evidence" value="ECO:0007669"/>
    <property type="project" value="UniProtKB-KW"/>
</dbReference>
<feature type="domain" description="Bacterial surface antigen (D15)" evidence="6">
    <location>
        <begin position="995"/>
        <end position="1243"/>
    </location>
</feature>
<dbReference type="Gene3D" id="2.40.160.50">
    <property type="entry name" value="membrane protein fhac: a member of the omp85/tpsb transporter family"/>
    <property type="match status" value="1"/>
</dbReference>
<dbReference type="Pfam" id="PF00149">
    <property type="entry name" value="Metallophos"/>
    <property type="match status" value="1"/>
</dbReference>
<dbReference type="GO" id="GO:0019867">
    <property type="term" value="C:outer membrane"/>
    <property type="evidence" value="ECO:0007669"/>
    <property type="project" value="InterPro"/>
</dbReference>
<dbReference type="Gene3D" id="3.60.21.10">
    <property type="match status" value="1"/>
</dbReference>
<dbReference type="SUPFAM" id="SSF56300">
    <property type="entry name" value="Metallo-dependent phosphatases"/>
    <property type="match status" value="1"/>
</dbReference>
<name>A0A507ZNS3_9FLAO</name>
<organism evidence="7 8">
    <name type="scientific">Haloflavibacter putidus</name>
    <dbReference type="NCBI Taxonomy" id="2576776"/>
    <lineage>
        <taxon>Bacteria</taxon>
        <taxon>Pseudomonadati</taxon>
        <taxon>Bacteroidota</taxon>
        <taxon>Flavobacteriia</taxon>
        <taxon>Flavobacteriales</taxon>
        <taxon>Flavobacteriaceae</taxon>
        <taxon>Haloflavibacter</taxon>
    </lineage>
</organism>
<dbReference type="AlphaFoldDB" id="A0A507ZNS3"/>
<dbReference type="Proteomes" id="UP000317169">
    <property type="component" value="Unassembled WGS sequence"/>
</dbReference>
<keyword evidence="3" id="KW-0378">Hydrolase</keyword>
<evidence type="ECO:0000259" key="5">
    <source>
        <dbReference type="Pfam" id="PF00149"/>
    </source>
</evidence>
<dbReference type="InterPro" id="IPR000184">
    <property type="entry name" value="Bac_surfAg_D15"/>
</dbReference>
<evidence type="ECO:0000313" key="7">
    <source>
        <dbReference type="EMBL" id="TQD39386.1"/>
    </source>
</evidence>
<evidence type="ECO:0000256" key="4">
    <source>
        <dbReference type="ARBA" id="ARBA00023136"/>
    </source>
</evidence>
<protein>
    <submittedName>
        <fullName evidence="7">BamA/TamA family outer membrane protein</fullName>
    </submittedName>
</protein>
<dbReference type="InterPro" id="IPR004843">
    <property type="entry name" value="Calcineurin-like_PHP"/>
</dbReference>
<dbReference type="Pfam" id="PF01103">
    <property type="entry name" value="Omp85"/>
    <property type="match status" value="1"/>
</dbReference>
<evidence type="ECO:0000256" key="2">
    <source>
        <dbReference type="ARBA" id="ARBA00022729"/>
    </source>
</evidence>
<keyword evidence="8" id="KW-1185">Reference proteome</keyword>
<dbReference type="RefSeq" id="WP_141421333.1">
    <property type="nucleotide sequence ID" value="NZ_VIAR01000004.1"/>
</dbReference>
<dbReference type="OrthoDB" id="333971at2"/>
<dbReference type="EMBL" id="VIAR01000004">
    <property type="protein sequence ID" value="TQD39386.1"/>
    <property type="molecule type" value="Genomic_DNA"/>
</dbReference>
<keyword evidence="4" id="KW-0472">Membrane</keyword>
<dbReference type="InterPro" id="IPR029052">
    <property type="entry name" value="Metallo-depent_PP-like"/>
</dbReference>
<sequence length="1244" mass="141930">MKKNNILLTLLITAIITGCASYKVKIRDGEATKNFDYPYQKKLDKRFLVIGDAGYSKPGGSSAGLQAFKHFVDSIETQNAMVIFPGDNIYPVGMPSKDDPGRAQAEYRIDAQLDALENFDGNVLFIPGNHDWYDNGINGLEEQRDYIAKYLKDDNIWEPTPGCGLNIKDLSEDITMIVLDSQWYLTNWNKHPTVNDDCPERKTRESVLEELETELKKSQNKTVIIAVHHPLYTNGVHGGNYHFDRHLYPSQKKIPLPILGSLAMLIRTTGGVSIQDAQNKKYKEMVQRLEAISAPYNRVVYISGHEHNLQYIIHDSVHQIISGSGSKETFASLRDDGVFAYSKQGFAVYDVFKDGSSWVSYYGSINNKPKLLFQTEVFSGPKTYDLSKLPDVYKMPEIVEASIYEPQKAEKGALYESVWGDHYRDLYGKKIQAKVAILDTLYGGLEVMRAGGGHQTKSLRVKDSLGREYNIRALKKSALQFIQTVAFKDKYVHNKFENTVAENAVQDFYTASHPYAFLSIPVLSEAVNLYHTNPEIIYLPKQKALGKYNQNYGDELYMIVQRPEENWLEYEDFGSPNHDIQSTAGMFDRLRRDEKYSVDEAEYIKARVFDMLIGDWDRHKDQWRWAEFEDASGKRIFKPIPRDRDQVFSNFDGAFFATLRGLTGFGKQFGKYDEKLPGIAWFNSAGRGLDRALIQNKGKEEWIKQAKFIQQNITDEVIEKAFTKLPPEIHESSKDIIKKLKGRRDNIVKIAERYYDNFAKLAIVTATDKDDFLDVTRLPDGKTNIKIWRNKKGKRKDLVSDKTYLKEESKEIWLYGLDDDDTFTVKKEIGANNYIFMRIIGGQNNDIYKIEDPKKLKIYDHKSKPNTFTEAGKAKLRLSDNYEQNVYDKDKRIFSTSAVIPGIGYNPDDGFKIGLQAVFTNNGFKRNPFTSQHRFKAGYYFATDGYDLSYRGEFARILGSFNLVVGANFTSYNFSQNFFGYGNETSNPENALGYSMDYNRVKISHIGANAGFVQETDYGSTFEFMGSFKSVEVEETPGRFITDNYSIANTDFHQRKYFFGVEGAYQYESYDDILNPTQGMNFRFALGGKLNTKNTESYYGYIKPSLEFYNALIRSRKLVLRSQVQAQFNLGDDYEFYQAAVLGGNSGLRGFRKERFAGKSALAFSGDLRYSLGNIKTAFLPFQVGVFAGGDLGKVWMPNEDSSRWHNDYGGGIWINSAEAINGTFSLFNSTEGLRFSFGFGFRF</sequence>
<comment type="subcellular location">
    <subcellularLocation>
        <location evidence="1">Membrane</location>
    </subcellularLocation>
</comment>